<dbReference type="GO" id="GO:0015833">
    <property type="term" value="P:peptide transport"/>
    <property type="evidence" value="ECO:0007669"/>
    <property type="project" value="TreeGrafter"/>
</dbReference>
<evidence type="ECO:0000256" key="1">
    <source>
        <dbReference type="ARBA" id="ARBA00004196"/>
    </source>
</evidence>
<dbReference type="PROSITE" id="PS51257">
    <property type="entry name" value="PROKAR_LIPOPROTEIN"/>
    <property type="match status" value="1"/>
</dbReference>
<dbReference type="InterPro" id="IPR000914">
    <property type="entry name" value="SBP_5_dom"/>
</dbReference>
<reference evidence="7 8" key="1">
    <citation type="submission" date="2019-03" db="EMBL/GenBank/DDBJ databases">
        <title>Genomic Encyclopedia of Type Strains, Phase IV (KMG-IV): sequencing the most valuable type-strain genomes for metagenomic binning, comparative biology and taxonomic classification.</title>
        <authorList>
            <person name="Goeker M."/>
        </authorList>
    </citation>
    <scope>NUCLEOTIDE SEQUENCE [LARGE SCALE GENOMIC DNA]</scope>
    <source>
        <strain evidence="7 8">DSM 17974</strain>
    </source>
</reference>
<dbReference type="AlphaFoldDB" id="A0A4R8LUK5"/>
<evidence type="ECO:0000256" key="5">
    <source>
        <dbReference type="SAM" id="SignalP"/>
    </source>
</evidence>
<dbReference type="GO" id="GO:0043190">
    <property type="term" value="C:ATP-binding cassette (ABC) transporter complex"/>
    <property type="evidence" value="ECO:0007669"/>
    <property type="project" value="InterPro"/>
</dbReference>
<evidence type="ECO:0000259" key="6">
    <source>
        <dbReference type="Pfam" id="PF00496"/>
    </source>
</evidence>
<feature type="domain" description="Solute-binding protein family 5" evidence="6">
    <location>
        <begin position="111"/>
        <end position="467"/>
    </location>
</feature>
<accession>A0A4R8LUK5</accession>
<dbReference type="Gene3D" id="3.10.105.10">
    <property type="entry name" value="Dipeptide-binding Protein, Domain 3"/>
    <property type="match status" value="1"/>
</dbReference>
<keyword evidence="3" id="KW-0813">Transport</keyword>
<dbReference type="PANTHER" id="PTHR30290:SF10">
    <property type="entry name" value="PERIPLASMIC OLIGOPEPTIDE-BINDING PROTEIN-RELATED"/>
    <property type="match status" value="1"/>
</dbReference>
<dbReference type="Pfam" id="PF00496">
    <property type="entry name" value="SBP_bac_5"/>
    <property type="match status" value="1"/>
</dbReference>
<evidence type="ECO:0000256" key="2">
    <source>
        <dbReference type="ARBA" id="ARBA00005695"/>
    </source>
</evidence>
<dbReference type="Gene3D" id="3.40.190.10">
    <property type="entry name" value="Periplasmic binding protein-like II"/>
    <property type="match status" value="1"/>
</dbReference>
<dbReference type="PANTHER" id="PTHR30290">
    <property type="entry name" value="PERIPLASMIC BINDING COMPONENT OF ABC TRANSPORTER"/>
    <property type="match status" value="1"/>
</dbReference>
<evidence type="ECO:0000256" key="3">
    <source>
        <dbReference type="ARBA" id="ARBA00022448"/>
    </source>
</evidence>
<dbReference type="EMBL" id="SORF01000001">
    <property type="protein sequence ID" value="TDY51208.1"/>
    <property type="molecule type" value="Genomic_DNA"/>
</dbReference>
<feature type="chain" id="PRO_5039345505" evidence="5">
    <location>
        <begin position="18"/>
        <end position="588"/>
    </location>
</feature>
<dbReference type="GO" id="GO:1904680">
    <property type="term" value="F:peptide transmembrane transporter activity"/>
    <property type="evidence" value="ECO:0007669"/>
    <property type="project" value="TreeGrafter"/>
</dbReference>
<evidence type="ECO:0000256" key="4">
    <source>
        <dbReference type="ARBA" id="ARBA00022729"/>
    </source>
</evidence>
<dbReference type="Proteomes" id="UP000294581">
    <property type="component" value="Unassembled WGS sequence"/>
</dbReference>
<comment type="subcellular location">
    <subcellularLocation>
        <location evidence="1">Cell envelope</location>
    </subcellularLocation>
</comment>
<feature type="signal peptide" evidence="5">
    <location>
        <begin position="1"/>
        <end position="17"/>
    </location>
</feature>
<evidence type="ECO:0000313" key="8">
    <source>
        <dbReference type="Proteomes" id="UP000294581"/>
    </source>
</evidence>
<organism evidence="7 8">
    <name type="scientific">Alicyclobacillus sacchari</name>
    <dbReference type="NCBI Taxonomy" id="392010"/>
    <lineage>
        <taxon>Bacteria</taxon>
        <taxon>Bacillati</taxon>
        <taxon>Bacillota</taxon>
        <taxon>Bacilli</taxon>
        <taxon>Bacillales</taxon>
        <taxon>Alicyclobacillaceae</taxon>
        <taxon>Alicyclobacillus</taxon>
    </lineage>
</organism>
<keyword evidence="8" id="KW-1185">Reference proteome</keyword>
<comment type="caution">
    <text evidence="7">The sequence shown here is derived from an EMBL/GenBank/DDBJ whole genome shotgun (WGS) entry which is preliminary data.</text>
</comment>
<dbReference type="InterPro" id="IPR030678">
    <property type="entry name" value="Peptide/Ni-bd"/>
</dbReference>
<sequence>MKRRRLVGVFGMSAVMAAGVVAGCASVPAHSSSSANASGSVGAAAAVAPQKGGTLVYALPPATNITWYLPIENSQNASLYNAQLFTQMYPGVIYIDDQYGIDYADSFANQITYNATGTVFTIQLKQNWKWSDGQPVTAQDVVWDYKLIQATDNPKAPAPWPNYNAGSGGVPDNVKSVVATGKYTVTITLKKPVNQQWFIYNGIGQLTPLPEHAWNKYPSNMNQEITYLGKEATNPTFFKVVDGPFQLQSAKSSQAWVLVPNPTFGGHKSTLDKVIFQYEASADSEFSALKTGAINLGYLDPAQWGSRQALTSVGDSIVPGYNFGYYFVELNQLKGSPLYSAFTDLKVRQALEYAIDQNTIDKEIYHGYAPPQYGPIPATPKTVFLDPKLQKPLFPFSLSKAKQLLESDGWTLQNGVMTKNGQKLEFDLMYPSGSPSTTQMVELIQQDWKSIGVIANLKPEEFAQEIGIMSNSKQPGNWAAAAGTGITYGGSYPSGEQLFEPGGLDNFGYDNPTLDRLIQKTNEPAASAAQSQQNFFKYEEFVSEQVPVLWNNTWASLGVVAPNVHNATSQYMNPTTGYPLLNYIWISK</sequence>
<keyword evidence="4 5" id="KW-0732">Signal</keyword>
<dbReference type="SUPFAM" id="SSF53850">
    <property type="entry name" value="Periplasmic binding protein-like II"/>
    <property type="match status" value="1"/>
</dbReference>
<evidence type="ECO:0000313" key="7">
    <source>
        <dbReference type="EMBL" id="TDY51208.1"/>
    </source>
</evidence>
<dbReference type="PIRSF" id="PIRSF002741">
    <property type="entry name" value="MppA"/>
    <property type="match status" value="1"/>
</dbReference>
<dbReference type="InterPro" id="IPR039424">
    <property type="entry name" value="SBP_5"/>
</dbReference>
<dbReference type="CDD" id="cd08513">
    <property type="entry name" value="PBP2_thermophilic_Hb8_like"/>
    <property type="match status" value="1"/>
</dbReference>
<dbReference type="GO" id="GO:0042597">
    <property type="term" value="C:periplasmic space"/>
    <property type="evidence" value="ECO:0007669"/>
    <property type="project" value="UniProtKB-ARBA"/>
</dbReference>
<proteinExistence type="inferred from homology"/>
<comment type="similarity">
    <text evidence="2">Belongs to the bacterial solute-binding protein 5 family.</text>
</comment>
<name>A0A4R8LUK5_9BACL</name>
<dbReference type="RefSeq" id="WP_134158174.1">
    <property type="nucleotide sequence ID" value="NZ_SORF01000001.1"/>
</dbReference>
<dbReference type="GO" id="GO:0030313">
    <property type="term" value="C:cell envelope"/>
    <property type="evidence" value="ECO:0007669"/>
    <property type="project" value="UniProtKB-SubCell"/>
</dbReference>
<gene>
    <name evidence="7" type="ORF">C7445_101208</name>
</gene>
<dbReference type="OrthoDB" id="48318at2"/>
<protein>
    <submittedName>
        <fullName evidence="7">Peptide/nickel transport system substrate-binding protein</fullName>
    </submittedName>
</protein>